<name>A0A1M6JEK6_9FLAO</name>
<evidence type="ECO:0000313" key="1">
    <source>
        <dbReference type="EMBL" id="SHJ45186.1"/>
    </source>
</evidence>
<dbReference type="Proteomes" id="UP000184432">
    <property type="component" value="Unassembled WGS sequence"/>
</dbReference>
<dbReference type="AlphaFoldDB" id="A0A1M6JEK6"/>
<dbReference type="RefSeq" id="WP_170864636.1">
    <property type="nucleotide sequence ID" value="NZ_FQYP01000009.1"/>
</dbReference>
<sequence>MIREGDKVKLKDSQASMEVVKLDDDYAVCEWNNQLGAEMKGSFPIHLLEIISS</sequence>
<gene>
    <name evidence="1" type="ORF">SAMN04488508_10928</name>
</gene>
<protein>
    <recommendedName>
        <fullName evidence="3">DUF2158 domain-containing protein</fullName>
    </recommendedName>
</protein>
<dbReference type="EMBL" id="FQYP01000009">
    <property type="protein sequence ID" value="SHJ45186.1"/>
    <property type="molecule type" value="Genomic_DNA"/>
</dbReference>
<evidence type="ECO:0008006" key="3">
    <source>
        <dbReference type="Google" id="ProtNLM"/>
    </source>
</evidence>
<keyword evidence="2" id="KW-1185">Reference proteome</keyword>
<organism evidence="1 2">
    <name type="scientific">Aquimarina spongiae</name>
    <dbReference type="NCBI Taxonomy" id="570521"/>
    <lineage>
        <taxon>Bacteria</taxon>
        <taxon>Pseudomonadati</taxon>
        <taxon>Bacteroidota</taxon>
        <taxon>Flavobacteriia</taxon>
        <taxon>Flavobacteriales</taxon>
        <taxon>Flavobacteriaceae</taxon>
        <taxon>Aquimarina</taxon>
    </lineage>
</organism>
<accession>A0A1M6JEK6</accession>
<reference evidence="2" key="1">
    <citation type="submission" date="2016-11" db="EMBL/GenBank/DDBJ databases">
        <authorList>
            <person name="Varghese N."/>
            <person name="Submissions S."/>
        </authorList>
    </citation>
    <scope>NUCLEOTIDE SEQUENCE [LARGE SCALE GENOMIC DNA]</scope>
    <source>
        <strain evidence="2">DSM 22623</strain>
    </source>
</reference>
<evidence type="ECO:0000313" key="2">
    <source>
        <dbReference type="Proteomes" id="UP000184432"/>
    </source>
</evidence>
<proteinExistence type="predicted"/>